<organism evidence="4 5">
    <name type="scientific">Solanum commersonii</name>
    <name type="common">Commerson's wild potato</name>
    <name type="synonym">Commerson's nightshade</name>
    <dbReference type="NCBI Taxonomy" id="4109"/>
    <lineage>
        <taxon>Eukaryota</taxon>
        <taxon>Viridiplantae</taxon>
        <taxon>Streptophyta</taxon>
        <taxon>Embryophyta</taxon>
        <taxon>Tracheophyta</taxon>
        <taxon>Spermatophyta</taxon>
        <taxon>Magnoliopsida</taxon>
        <taxon>eudicotyledons</taxon>
        <taxon>Gunneridae</taxon>
        <taxon>Pentapetalae</taxon>
        <taxon>asterids</taxon>
        <taxon>lamiids</taxon>
        <taxon>Solanales</taxon>
        <taxon>Solanaceae</taxon>
        <taxon>Solanoideae</taxon>
        <taxon>Solaneae</taxon>
        <taxon>Solanum</taxon>
    </lineage>
</organism>
<reference evidence="4 5" key="1">
    <citation type="submission" date="2020-09" db="EMBL/GenBank/DDBJ databases">
        <title>De no assembly of potato wild relative species, Solanum commersonii.</title>
        <authorList>
            <person name="Cho K."/>
        </authorList>
    </citation>
    <scope>NUCLEOTIDE SEQUENCE [LARGE SCALE GENOMIC DNA]</scope>
    <source>
        <strain evidence="4">LZ3.2</strain>
        <tissue evidence="4">Leaf</tissue>
    </source>
</reference>
<dbReference type="PANTHER" id="PTHR35046">
    <property type="entry name" value="ZINC KNUCKLE (CCHC-TYPE) FAMILY PROTEIN"/>
    <property type="match status" value="1"/>
</dbReference>
<dbReference type="AlphaFoldDB" id="A0A9J5YHE8"/>
<feature type="domain" description="CCHC-type" evidence="3">
    <location>
        <begin position="131"/>
        <end position="146"/>
    </location>
</feature>
<dbReference type="PROSITE" id="PS50158">
    <property type="entry name" value="ZF_CCHC"/>
    <property type="match status" value="1"/>
</dbReference>
<dbReference type="InterPro" id="IPR001878">
    <property type="entry name" value="Znf_CCHC"/>
</dbReference>
<dbReference type="SUPFAM" id="SSF57756">
    <property type="entry name" value="Retrovirus zinc finger-like domains"/>
    <property type="match status" value="1"/>
</dbReference>
<evidence type="ECO:0000313" key="5">
    <source>
        <dbReference type="Proteomes" id="UP000824120"/>
    </source>
</evidence>
<keyword evidence="1" id="KW-0862">Zinc</keyword>
<dbReference type="SMART" id="SM00343">
    <property type="entry name" value="ZnF_C2HC"/>
    <property type="match status" value="1"/>
</dbReference>
<dbReference type="Gene3D" id="4.10.60.10">
    <property type="entry name" value="Zinc finger, CCHC-type"/>
    <property type="match status" value="1"/>
</dbReference>
<dbReference type="EMBL" id="JACXVP010000006">
    <property type="protein sequence ID" value="KAG5599722.1"/>
    <property type="molecule type" value="Genomic_DNA"/>
</dbReference>
<feature type="region of interest" description="Disordered" evidence="2">
    <location>
        <begin position="161"/>
        <end position="189"/>
    </location>
</feature>
<name>A0A9J5YHE8_SOLCO</name>
<feature type="region of interest" description="Disordered" evidence="2">
    <location>
        <begin position="61"/>
        <end position="101"/>
    </location>
</feature>
<feature type="compositionally biased region" description="Basic and acidic residues" evidence="2">
    <location>
        <begin position="168"/>
        <end position="189"/>
    </location>
</feature>
<proteinExistence type="predicted"/>
<gene>
    <name evidence="4" type="ORF">H5410_031092</name>
</gene>
<keyword evidence="1" id="KW-0863">Zinc-finger</keyword>
<dbReference type="Proteomes" id="UP000824120">
    <property type="component" value="Chromosome 6"/>
</dbReference>
<comment type="caution">
    <text evidence="4">The sequence shown here is derived from an EMBL/GenBank/DDBJ whole genome shotgun (WGS) entry which is preliminary data.</text>
</comment>
<accession>A0A9J5YHE8</accession>
<dbReference type="OrthoDB" id="1731207at2759"/>
<evidence type="ECO:0000313" key="4">
    <source>
        <dbReference type="EMBL" id="KAG5599722.1"/>
    </source>
</evidence>
<dbReference type="Pfam" id="PF00098">
    <property type="entry name" value="zf-CCHC"/>
    <property type="match status" value="1"/>
</dbReference>
<protein>
    <recommendedName>
        <fullName evidence="3">CCHC-type domain-containing protein</fullName>
    </recommendedName>
</protein>
<dbReference type="GO" id="GO:0003676">
    <property type="term" value="F:nucleic acid binding"/>
    <property type="evidence" value="ECO:0007669"/>
    <property type="project" value="InterPro"/>
</dbReference>
<evidence type="ECO:0000256" key="2">
    <source>
        <dbReference type="SAM" id="MobiDB-lite"/>
    </source>
</evidence>
<keyword evidence="5" id="KW-1185">Reference proteome</keyword>
<dbReference type="InterPro" id="IPR036875">
    <property type="entry name" value="Znf_CCHC_sf"/>
</dbReference>
<sequence length="227" mass="25792">MEMEYEGKEYDLGTWGGTKEWEIKNMGIEDIGWDIEPLKLNHYKTLEAAFHDASKVEEDLKEEKSYKAKSSLTSSWSKGRDNWKTASSREQPKGGGQAAQVKLDYKSKVSEQAQGGNYVQPNFSRPSTIQCFRCQGRGHIASECPNRRTIVALCVRYKTEDEDDGEEKNEGDGDSGEREEGASRDEEERLDERVNFACFMEKGKSLVDDDEDLNINVNLSYVSFGRE</sequence>
<evidence type="ECO:0000256" key="1">
    <source>
        <dbReference type="PROSITE-ProRule" id="PRU00047"/>
    </source>
</evidence>
<dbReference type="PANTHER" id="PTHR35046:SF9">
    <property type="entry name" value="RNA-DIRECTED DNA POLYMERASE"/>
    <property type="match status" value="1"/>
</dbReference>
<dbReference type="GO" id="GO:0008270">
    <property type="term" value="F:zinc ion binding"/>
    <property type="evidence" value="ECO:0007669"/>
    <property type="project" value="UniProtKB-KW"/>
</dbReference>
<keyword evidence="1" id="KW-0479">Metal-binding</keyword>
<evidence type="ECO:0000259" key="3">
    <source>
        <dbReference type="PROSITE" id="PS50158"/>
    </source>
</evidence>
<feature type="compositionally biased region" description="Polar residues" evidence="2">
    <location>
        <begin position="68"/>
        <end position="77"/>
    </location>
</feature>